<dbReference type="AlphaFoldDB" id="A0A015K4B6"/>
<comment type="caution">
    <text evidence="1">The sequence shown here is derived from an EMBL/GenBank/DDBJ whole genome shotgun (WGS) entry which is preliminary data.</text>
</comment>
<reference evidence="1 2" key="1">
    <citation type="submission" date="2014-02" db="EMBL/GenBank/DDBJ databases">
        <title>Single nucleus genome sequencing reveals high similarity among nuclei of an endomycorrhizal fungus.</title>
        <authorList>
            <person name="Lin K."/>
            <person name="Geurts R."/>
            <person name="Zhang Z."/>
            <person name="Limpens E."/>
            <person name="Saunders D.G."/>
            <person name="Mu D."/>
            <person name="Pang E."/>
            <person name="Cao H."/>
            <person name="Cha H."/>
            <person name="Lin T."/>
            <person name="Zhou Q."/>
            <person name="Shang Y."/>
            <person name="Li Y."/>
            <person name="Ivanov S."/>
            <person name="Sharma T."/>
            <person name="Velzen R.V."/>
            <person name="Ruijter N.D."/>
            <person name="Aanen D.K."/>
            <person name="Win J."/>
            <person name="Kamoun S."/>
            <person name="Bisseling T."/>
            <person name="Huang S."/>
        </authorList>
    </citation>
    <scope>NUCLEOTIDE SEQUENCE [LARGE SCALE GENOMIC DNA]</scope>
    <source>
        <strain evidence="2">DAOM197198w</strain>
    </source>
</reference>
<keyword evidence="2" id="KW-1185">Reference proteome</keyword>
<dbReference type="Proteomes" id="UP000022910">
    <property type="component" value="Unassembled WGS sequence"/>
</dbReference>
<dbReference type="HOGENOM" id="CLU_2528641_0_0_1"/>
<sequence length="84" mass="9003">MQKVLYVEDMVAANGDDGVELAGSIVIFVGETIDGLAEFYFESSLQVGICILGRAGAYHEQETGPLEAKRLRSEAGDPPLAIFL</sequence>
<protein>
    <submittedName>
        <fullName evidence="1">Uncharacterized protein</fullName>
    </submittedName>
</protein>
<evidence type="ECO:0000313" key="2">
    <source>
        <dbReference type="Proteomes" id="UP000022910"/>
    </source>
</evidence>
<name>A0A015K4B6_RHIIW</name>
<accession>A0A015K4B6</accession>
<evidence type="ECO:0000313" key="1">
    <source>
        <dbReference type="EMBL" id="EXX76602.1"/>
    </source>
</evidence>
<organism evidence="1 2">
    <name type="scientific">Rhizophagus irregularis (strain DAOM 197198w)</name>
    <name type="common">Glomus intraradices</name>
    <dbReference type="NCBI Taxonomy" id="1432141"/>
    <lineage>
        <taxon>Eukaryota</taxon>
        <taxon>Fungi</taxon>
        <taxon>Fungi incertae sedis</taxon>
        <taxon>Mucoromycota</taxon>
        <taxon>Glomeromycotina</taxon>
        <taxon>Glomeromycetes</taxon>
        <taxon>Glomerales</taxon>
        <taxon>Glomeraceae</taxon>
        <taxon>Rhizophagus</taxon>
    </lineage>
</organism>
<gene>
    <name evidence="1" type="ORF">RirG_031640</name>
</gene>
<dbReference type="EMBL" id="JEMT01011991">
    <property type="protein sequence ID" value="EXX76602.1"/>
    <property type="molecule type" value="Genomic_DNA"/>
</dbReference>
<proteinExistence type="predicted"/>